<evidence type="ECO:0008006" key="3">
    <source>
        <dbReference type="Google" id="ProtNLM"/>
    </source>
</evidence>
<gene>
    <name evidence="1" type="ORF">ACFYXQ_21640</name>
</gene>
<dbReference type="Proteomes" id="UP001601992">
    <property type="component" value="Unassembled WGS sequence"/>
</dbReference>
<comment type="caution">
    <text evidence="1">The sequence shown here is derived from an EMBL/GenBank/DDBJ whole genome shotgun (WGS) entry which is preliminary data.</text>
</comment>
<protein>
    <recommendedName>
        <fullName evidence="3">Lipoprotein</fullName>
    </recommendedName>
</protein>
<proteinExistence type="predicted"/>
<accession>A0ABW6S2B1</accession>
<sequence>MTVLSSHSRTAVRSARPGVLLMVLAVALSTMGVGCSDVTETRSEAEIEPPTLDKEVTMPIAAVVTTVVKPGAQPHELLRRSFAVGNAQQVTLHTVHHIEQQMNDQVPHDFSPPTVTIPLTAQTGRDGVDLTLGNPTSSDPRLAEQLQSADGSHAGFEMSDVGAITSLRMAPKPETPDAACAALEQAFYQAVYQSIAFPVDPVGVGAVWTVHQQVTSGVPLDQVTTATLTKREGDLLTIQLDVTQTPKAKVWSLPSNAGNLDIVDYAMHGTGTITVDLGLPLPVSGSVTVAGRQSYRDPHSAILLHQNISTQVQWGR</sequence>
<name>A0ABW6S2B1_9NOCA</name>
<evidence type="ECO:0000313" key="1">
    <source>
        <dbReference type="EMBL" id="MFF3570384.1"/>
    </source>
</evidence>
<organism evidence="1 2">
    <name type="scientific">Nocardia jiangxiensis</name>
    <dbReference type="NCBI Taxonomy" id="282685"/>
    <lineage>
        <taxon>Bacteria</taxon>
        <taxon>Bacillati</taxon>
        <taxon>Actinomycetota</taxon>
        <taxon>Actinomycetes</taxon>
        <taxon>Mycobacteriales</taxon>
        <taxon>Nocardiaceae</taxon>
        <taxon>Nocardia</taxon>
    </lineage>
</organism>
<dbReference type="EMBL" id="JBIAQY010000007">
    <property type="protein sequence ID" value="MFF3570384.1"/>
    <property type="molecule type" value="Genomic_DNA"/>
</dbReference>
<keyword evidence="2" id="KW-1185">Reference proteome</keyword>
<dbReference type="RefSeq" id="WP_245567749.1">
    <property type="nucleotide sequence ID" value="NZ_JBIAQY010000007.1"/>
</dbReference>
<reference evidence="1 2" key="1">
    <citation type="submission" date="2024-10" db="EMBL/GenBank/DDBJ databases">
        <title>The Natural Products Discovery Center: Release of the First 8490 Sequenced Strains for Exploring Actinobacteria Biosynthetic Diversity.</title>
        <authorList>
            <person name="Kalkreuter E."/>
            <person name="Kautsar S.A."/>
            <person name="Yang D."/>
            <person name="Bader C.D."/>
            <person name="Teijaro C.N."/>
            <person name="Fluegel L."/>
            <person name="Davis C.M."/>
            <person name="Simpson J.R."/>
            <person name="Lauterbach L."/>
            <person name="Steele A.D."/>
            <person name="Gui C."/>
            <person name="Meng S."/>
            <person name="Li G."/>
            <person name="Viehrig K."/>
            <person name="Ye F."/>
            <person name="Su P."/>
            <person name="Kiefer A.F."/>
            <person name="Nichols A."/>
            <person name="Cepeda A.J."/>
            <person name="Yan W."/>
            <person name="Fan B."/>
            <person name="Jiang Y."/>
            <person name="Adhikari A."/>
            <person name="Zheng C.-J."/>
            <person name="Schuster L."/>
            <person name="Cowan T.M."/>
            <person name="Smanski M.J."/>
            <person name="Chevrette M.G."/>
            <person name="De Carvalho L.P.S."/>
            <person name="Shen B."/>
        </authorList>
    </citation>
    <scope>NUCLEOTIDE SEQUENCE [LARGE SCALE GENOMIC DNA]</scope>
    <source>
        <strain evidence="1 2">NPDC002593</strain>
    </source>
</reference>
<evidence type="ECO:0000313" key="2">
    <source>
        <dbReference type="Proteomes" id="UP001601992"/>
    </source>
</evidence>